<evidence type="ECO:0000259" key="9">
    <source>
        <dbReference type="PROSITE" id="PS50198"/>
    </source>
</evidence>
<evidence type="ECO:0000256" key="2">
    <source>
        <dbReference type="ARBA" id="ARBA00007656"/>
    </source>
</evidence>
<evidence type="ECO:0000313" key="11">
    <source>
        <dbReference type="Proteomes" id="UP001161391"/>
    </source>
</evidence>
<dbReference type="PANTHER" id="PTHR47245">
    <property type="entry name" value="PEPTIDYLPROLYL ISOMERASE"/>
    <property type="match status" value="1"/>
</dbReference>
<dbReference type="GO" id="GO:0016853">
    <property type="term" value="F:isomerase activity"/>
    <property type="evidence" value="ECO:0007669"/>
    <property type="project" value="UniProtKB-KW"/>
</dbReference>
<evidence type="ECO:0000256" key="5">
    <source>
        <dbReference type="ARBA" id="ARBA00023110"/>
    </source>
</evidence>
<protein>
    <recommendedName>
        <fullName evidence="4">Parvulin-like PPIase</fullName>
        <ecNumber evidence="3">5.2.1.8</ecNumber>
    </recommendedName>
    <alternativeName>
        <fullName evidence="6">Peptidyl-prolyl cis-trans isomerase plp</fullName>
    </alternativeName>
    <alternativeName>
        <fullName evidence="7">Rotamase plp</fullName>
    </alternativeName>
</protein>
<comment type="similarity">
    <text evidence="2">Belongs to the PpiC/parvulin rotamase family.</text>
</comment>
<accession>A0ABQ5VAK2</accession>
<dbReference type="InterPro" id="IPR000297">
    <property type="entry name" value="PPIase_PpiC"/>
</dbReference>
<dbReference type="Pfam" id="PF00639">
    <property type="entry name" value="Rotamase"/>
    <property type="match status" value="1"/>
</dbReference>
<evidence type="ECO:0000256" key="4">
    <source>
        <dbReference type="ARBA" id="ARBA00018370"/>
    </source>
</evidence>
<sequence>MTDPVVARVEGTLIYASDVQRAAAAQGLIGADSEVEVSDPVFRVTVEELIDQRLLALDARRAGVAQQEEAQRRLAAARERILGNLRVETYLAETVNDETIRELYEAQKSLSGPGEERRARQIVVADEETAKAVVGRLNDEEDFAALVTELSIDSVTRDRGGELGWLSRDVLPAPLRSPVFTTDVGARAEPVQTDAGWHIIEVLDRRVPNQRSFEDTREDIVRFMTFDAIEALMTDLRDQAEVERLYQEDAPESDTDAEE</sequence>
<reference evidence="10" key="1">
    <citation type="journal article" date="2014" name="Int. J. Syst. Evol. Microbiol.">
        <title>Complete genome of a new Firmicutes species belonging to the dominant human colonic microbiota ('Ruminococcus bicirculans') reveals two chromosomes and a selective capacity to utilize plant glucans.</title>
        <authorList>
            <consortium name="NISC Comparative Sequencing Program"/>
            <person name="Wegmann U."/>
            <person name="Louis P."/>
            <person name="Goesmann A."/>
            <person name="Henrissat B."/>
            <person name="Duncan S.H."/>
            <person name="Flint H.J."/>
        </authorList>
    </citation>
    <scope>NUCLEOTIDE SEQUENCE</scope>
    <source>
        <strain evidence="10">NBRC 108219</strain>
    </source>
</reference>
<evidence type="ECO:0000256" key="8">
    <source>
        <dbReference type="PROSITE-ProRule" id="PRU00278"/>
    </source>
</evidence>
<evidence type="ECO:0000256" key="3">
    <source>
        <dbReference type="ARBA" id="ARBA00013194"/>
    </source>
</evidence>
<dbReference type="InterPro" id="IPR027304">
    <property type="entry name" value="Trigger_fact/SurA_dom_sf"/>
</dbReference>
<evidence type="ECO:0000256" key="6">
    <source>
        <dbReference type="ARBA" id="ARBA00030642"/>
    </source>
</evidence>
<reference evidence="10" key="2">
    <citation type="submission" date="2023-01" db="EMBL/GenBank/DDBJ databases">
        <title>Draft genome sequence of Algimonas ampicilliniresistens strain NBRC 108219.</title>
        <authorList>
            <person name="Sun Q."/>
            <person name="Mori K."/>
        </authorList>
    </citation>
    <scope>NUCLEOTIDE SEQUENCE</scope>
    <source>
        <strain evidence="10">NBRC 108219</strain>
    </source>
</reference>
<organism evidence="10 11">
    <name type="scientific">Algimonas ampicilliniresistens</name>
    <dbReference type="NCBI Taxonomy" id="1298735"/>
    <lineage>
        <taxon>Bacteria</taxon>
        <taxon>Pseudomonadati</taxon>
        <taxon>Pseudomonadota</taxon>
        <taxon>Alphaproteobacteria</taxon>
        <taxon>Maricaulales</taxon>
        <taxon>Robiginitomaculaceae</taxon>
        <taxon>Algimonas</taxon>
    </lineage>
</organism>
<name>A0ABQ5VAK2_9PROT</name>
<dbReference type="InterPro" id="IPR046357">
    <property type="entry name" value="PPIase_dom_sf"/>
</dbReference>
<evidence type="ECO:0000256" key="7">
    <source>
        <dbReference type="ARBA" id="ARBA00031484"/>
    </source>
</evidence>
<comment type="caution">
    <text evidence="10">The sequence shown here is derived from an EMBL/GenBank/DDBJ whole genome shotgun (WGS) entry which is preliminary data.</text>
</comment>
<dbReference type="PANTHER" id="PTHR47245:SF2">
    <property type="entry name" value="PEPTIDYL-PROLYL CIS-TRANS ISOMERASE HP_0175-RELATED"/>
    <property type="match status" value="1"/>
</dbReference>
<dbReference type="EC" id="5.2.1.8" evidence="3"/>
<keyword evidence="11" id="KW-1185">Reference proteome</keyword>
<dbReference type="SUPFAM" id="SSF109998">
    <property type="entry name" value="Triger factor/SurA peptide-binding domain-like"/>
    <property type="match status" value="1"/>
</dbReference>
<evidence type="ECO:0000313" key="10">
    <source>
        <dbReference type="EMBL" id="GLQ24032.1"/>
    </source>
</evidence>
<dbReference type="Gene3D" id="3.10.50.40">
    <property type="match status" value="1"/>
</dbReference>
<feature type="domain" description="PpiC" evidence="9">
    <location>
        <begin position="114"/>
        <end position="204"/>
    </location>
</feature>
<comment type="catalytic activity">
    <reaction evidence="1">
        <text>[protein]-peptidylproline (omega=180) = [protein]-peptidylproline (omega=0)</text>
        <dbReference type="Rhea" id="RHEA:16237"/>
        <dbReference type="Rhea" id="RHEA-COMP:10747"/>
        <dbReference type="Rhea" id="RHEA-COMP:10748"/>
        <dbReference type="ChEBI" id="CHEBI:83833"/>
        <dbReference type="ChEBI" id="CHEBI:83834"/>
        <dbReference type="EC" id="5.2.1.8"/>
    </reaction>
</comment>
<keyword evidence="5 8" id="KW-0697">Rotamase</keyword>
<evidence type="ECO:0000256" key="1">
    <source>
        <dbReference type="ARBA" id="ARBA00000971"/>
    </source>
</evidence>
<keyword evidence="8 10" id="KW-0413">Isomerase</keyword>
<dbReference type="SUPFAM" id="SSF54534">
    <property type="entry name" value="FKBP-like"/>
    <property type="match status" value="1"/>
</dbReference>
<dbReference type="PROSITE" id="PS50198">
    <property type="entry name" value="PPIC_PPIASE_2"/>
    <property type="match status" value="1"/>
</dbReference>
<proteinExistence type="inferred from homology"/>
<dbReference type="InterPro" id="IPR050245">
    <property type="entry name" value="PrsA_foldase"/>
</dbReference>
<dbReference type="EMBL" id="BSNK01000002">
    <property type="protein sequence ID" value="GLQ24032.1"/>
    <property type="molecule type" value="Genomic_DNA"/>
</dbReference>
<dbReference type="Proteomes" id="UP001161391">
    <property type="component" value="Unassembled WGS sequence"/>
</dbReference>
<gene>
    <name evidence="10" type="ORF">GCM10007853_19060</name>
</gene>